<dbReference type="SUPFAM" id="SSF56935">
    <property type="entry name" value="Porins"/>
    <property type="match status" value="1"/>
</dbReference>
<evidence type="ECO:0000256" key="12">
    <source>
        <dbReference type="RuleBase" id="RU003357"/>
    </source>
</evidence>
<keyword evidence="3 11" id="KW-1134">Transmembrane beta strand</keyword>
<evidence type="ECO:0000256" key="3">
    <source>
        <dbReference type="ARBA" id="ARBA00022452"/>
    </source>
</evidence>
<keyword evidence="7" id="KW-0406">Ion transport</keyword>
<comment type="similarity">
    <text evidence="11 12">Belongs to the TonB-dependent receptor family.</text>
</comment>
<keyword evidence="17" id="KW-1185">Reference proteome</keyword>
<dbReference type="InterPro" id="IPR012910">
    <property type="entry name" value="Plug_dom"/>
</dbReference>
<evidence type="ECO:0000256" key="2">
    <source>
        <dbReference type="ARBA" id="ARBA00022448"/>
    </source>
</evidence>
<feature type="domain" description="TonB-dependent receptor plug" evidence="15">
    <location>
        <begin position="53"/>
        <end position="161"/>
    </location>
</feature>
<reference evidence="16 17" key="1">
    <citation type="submission" date="2018-05" db="EMBL/GenBank/DDBJ databases">
        <authorList>
            <person name="Lanie J.A."/>
            <person name="Ng W.-L."/>
            <person name="Kazmierczak K.M."/>
            <person name="Andrzejewski T.M."/>
            <person name="Davidsen T.M."/>
            <person name="Wayne K.J."/>
            <person name="Tettelin H."/>
            <person name="Glass J.I."/>
            <person name="Rusch D."/>
            <person name="Podicherti R."/>
            <person name="Tsui H.-C.T."/>
            <person name="Winkler M.E."/>
        </authorList>
    </citation>
    <scope>NUCLEOTIDE SEQUENCE [LARGE SCALE GENOMIC DNA]</scope>
    <source>
        <strain evidence="16 17">BUT-10</strain>
    </source>
</reference>
<proteinExistence type="inferred from homology"/>
<dbReference type="Pfam" id="PF07715">
    <property type="entry name" value="Plug"/>
    <property type="match status" value="1"/>
</dbReference>
<keyword evidence="16" id="KW-0675">Receptor</keyword>
<evidence type="ECO:0000259" key="14">
    <source>
        <dbReference type="Pfam" id="PF00593"/>
    </source>
</evidence>
<dbReference type="Proteomes" id="UP000249524">
    <property type="component" value="Unassembled WGS sequence"/>
</dbReference>
<dbReference type="EMBL" id="QFYS01000002">
    <property type="protein sequence ID" value="RAK67169.1"/>
    <property type="molecule type" value="Genomic_DNA"/>
</dbReference>
<dbReference type="PANTHER" id="PTHR32552">
    <property type="entry name" value="FERRICHROME IRON RECEPTOR-RELATED"/>
    <property type="match status" value="1"/>
</dbReference>
<dbReference type="InterPro" id="IPR039426">
    <property type="entry name" value="TonB-dep_rcpt-like"/>
</dbReference>
<dbReference type="InterPro" id="IPR036942">
    <property type="entry name" value="Beta-barrel_TonB_sf"/>
</dbReference>
<dbReference type="OrthoDB" id="9760333at2"/>
<comment type="subcellular location">
    <subcellularLocation>
        <location evidence="1 11">Cell outer membrane</location>
        <topology evidence="1 11">Multi-pass membrane protein</topology>
    </subcellularLocation>
</comment>
<evidence type="ECO:0000256" key="13">
    <source>
        <dbReference type="SAM" id="SignalP"/>
    </source>
</evidence>
<keyword evidence="6" id="KW-0408">Iron</keyword>
<keyword evidence="13" id="KW-0732">Signal</keyword>
<dbReference type="PROSITE" id="PS52016">
    <property type="entry name" value="TONB_DEPENDENT_REC_3"/>
    <property type="match status" value="1"/>
</dbReference>
<evidence type="ECO:0000256" key="7">
    <source>
        <dbReference type="ARBA" id="ARBA00023065"/>
    </source>
</evidence>
<gene>
    <name evidence="16" type="ORF">DJ019_04310</name>
</gene>
<evidence type="ECO:0000256" key="11">
    <source>
        <dbReference type="PROSITE-ProRule" id="PRU01360"/>
    </source>
</evidence>
<feature type="signal peptide" evidence="13">
    <location>
        <begin position="1"/>
        <end position="26"/>
    </location>
</feature>
<dbReference type="Gene3D" id="2.40.170.20">
    <property type="entry name" value="TonB-dependent receptor, beta-barrel domain"/>
    <property type="match status" value="1"/>
</dbReference>
<evidence type="ECO:0000313" key="17">
    <source>
        <dbReference type="Proteomes" id="UP000249524"/>
    </source>
</evidence>
<dbReference type="Pfam" id="PF00593">
    <property type="entry name" value="TonB_dep_Rec_b-barrel"/>
    <property type="match status" value="1"/>
</dbReference>
<evidence type="ECO:0000256" key="9">
    <source>
        <dbReference type="ARBA" id="ARBA00023136"/>
    </source>
</evidence>
<sequence length="826" mass="89440">MKSQMLYRTTALAVVLASAFASAASAQDAAAQEDTGREIQEIVVTAQKREQRLQDVPIVVTSVSGELLQDAGVKDIRDLTVLTPGLTVTSTSSETVVTARVRGVGTVGDNPGLESSVGVVIDGVYRPRNGVSFGDLGQVSRIEVLKGPQGTLFGKNTSAGVINVVTAGPTRDFTAQGEATYGNYDQMGLTASVSGPLGDKAAGRIFVGTRQRDGYQNIITGPGPRTKTRDNDQNFYTVRGMLDVDATDDVTIRFIADYTKRDENCCVGTQLSVGQAANSRANFINAVRPGSLDTTSTPFDRQGYANRATSQDVEDMGVSAELNWDLGDGLKLTSITAVRNWRSETGQDSDFTAADIAYRPSDGSNFVEFGQISQELRLAGEAMDGKLNWLVGGFYAGEDLKSRSVLRFGTDYYPYFAGRVLGGVPALIGIAPGTALQAGTGSDDRYKQNGDTFALFTNNSFAITEQLELTVGLRFTRDEKKLRAQYNSTGSTCDQGEAAFANLARLVGTTTATTIVGGLCLNSQNNDFDALGRFTQKSTEEEFSGTAKLAYRWNPDIMTYASYSRGYKAGGFNLDRENLVVVTATGPDFRPDADTGFKGEFVDSYELGAKTSWLDRSLLLNAAIFYQKFTDFQLNTFIGTAFVVETLPEVVSKGVDLDFIYLPPIDGLTLQGGVTYAETEIKPFTAADLSNPSRFGSLRRLPGAQLSFAPMWSASLASTYERELSNGMKFKANLSGKYTSRYNTGSDLHPSKVQDDMILVNGRVGLSTEDERVTVELWANNLFDKEYIQVGFNGPYQVDENNDSISVYDAFLGAPRTYGVTLRLQY</sequence>
<evidence type="ECO:0000256" key="10">
    <source>
        <dbReference type="ARBA" id="ARBA00023237"/>
    </source>
</evidence>
<evidence type="ECO:0000256" key="4">
    <source>
        <dbReference type="ARBA" id="ARBA00022496"/>
    </source>
</evidence>
<evidence type="ECO:0000256" key="1">
    <source>
        <dbReference type="ARBA" id="ARBA00004571"/>
    </source>
</evidence>
<name>A0A328BKL0_9CAUL</name>
<evidence type="ECO:0000313" key="16">
    <source>
        <dbReference type="EMBL" id="RAK67169.1"/>
    </source>
</evidence>
<keyword evidence="8 12" id="KW-0798">TonB box</keyword>
<evidence type="ECO:0000259" key="15">
    <source>
        <dbReference type="Pfam" id="PF07715"/>
    </source>
</evidence>
<accession>A0A328BKL0</accession>
<evidence type="ECO:0000256" key="8">
    <source>
        <dbReference type="ARBA" id="ARBA00023077"/>
    </source>
</evidence>
<keyword evidence="2 11" id="KW-0813">Transport</keyword>
<dbReference type="RefSeq" id="WP_111274780.1">
    <property type="nucleotide sequence ID" value="NZ_QFYS01000002.1"/>
</dbReference>
<feature type="chain" id="PRO_5016304440" evidence="13">
    <location>
        <begin position="27"/>
        <end position="826"/>
    </location>
</feature>
<dbReference type="GO" id="GO:0006826">
    <property type="term" value="P:iron ion transport"/>
    <property type="evidence" value="ECO:0007669"/>
    <property type="project" value="UniProtKB-KW"/>
</dbReference>
<dbReference type="AlphaFoldDB" id="A0A328BKL0"/>
<feature type="domain" description="TonB-dependent receptor-like beta-barrel" evidence="14">
    <location>
        <begin position="291"/>
        <end position="782"/>
    </location>
</feature>
<evidence type="ECO:0000256" key="6">
    <source>
        <dbReference type="ARBA" id="ARBA00023004"/>
    </source>
</evidence>
<keyword evidence="5 11" id="KW-0812">Transmembrane</keyword>
<protein>
    <submittedName>
        <fullName evidence="16">TonB-dependent receptor</fullName>
    </submittedName>
</protein>
<keyword evidence="9 11" id="KW-0472">Membrane</keyword>
<dbReference type="InterPro" id="IPR000531">
    <property type="entry name" value="Beta-barrel_TonB"/>
</dbReference>
<dbReference type="GO" id="GO:0009279">
    <property type="term" value="C:cell outer membrane"/>
    <property type="evidence" value="ECO:0007669"/>
    <property type="project" value="UniProtKB-SubCell"/>
</dbReference>
<keyword evidence="10 11" id="KW-0998">Cell outer membrane</keyword>
<comment type="caution">
    <text evidence="16">The sequence shown here is derived from an EMBL/GenBank/DDBJ whole genome shotgun (WGS) entry which is preliminary data.</text>
</comment>
<keyword evidence="4" id="KW-0410">Iron transport</keyword>
<dbReference type="PANTHER" id="PTHR32552:SF81">
    <property type="entry name" value="TONB-DEPENDENT OUTER MEMBRANE RECEPTOR"/>
    <property type="match status" value="1"/>
</dbReference>
<organism evidence="16 17">
    <name type="scientific">Phenylobacterium kunshanense</name>
    <dbReference type="NCBI Taxonomy" id="1445034"/>
    <lineage>
        <taxon>Bacteria</taxon>
        <taxon>Pseudomonadati</taxon>
        <taxon>Pseudomonadota</taxon>
        <taxon>Alphaproteobacteria</taxon>
        <taxon>Caulobacterales</taxon>
        <taxon>Caulobacteraceae</taxon>
        <taxon>Phenylobacterium</taxon>
    </lineage>
</organism>
<evidence type="ECO:0000256" key="5">
    <source>
        <dbReference type="ARBA" id="ARBA00022692"/>
    </source>
</evidence>